<dbReference type="GO" id="GO:0009253">
    <property type="term" value="P:peptidoglycan catabolic process"/>
    <property type="evidence" value="ECO:0007669"/>
    <property type="project" value="InterPro"/>
</dbReference>
<keyword evidence="10" id="KW-0732">Signal</keyword>
<dbReference type="GO" id="GO:0003796">
    <property type="term" value="F:lysozyme activity"/>
    <property type="evidence" value="ECO:0007669"/>
    <property type="project" value="UniProtKB-EC"/>
</dbReference>
<comment type="catalytic activity">
    <reaction evidence="1">
        <text>Hydrolysis of (1-&gt;4)-beta-linkages between N-acetylmuramic acid and N-acetyl-D-glucosamine residues in a peptidoglycan and between N-acetyl-D-glucosamine residues in chitodextrins.</text>
        <dbReference type="EC" id="3.2.1.17"/>
    </reaction>
</comment>
<evidence type="ECO:0000256" key="1">
    <source>
        <dbReference type="ARBA" id="ARBA00000632"/>
    </source>
</evidence>
<evidence type="ECO:0000313" key="13">
    <source>
        <dbReference type="Proteomes" id="UP000242638"/>
    </source>
</evidence>
<evidence type="ECO:0000256" key="7">
    <source>
        <dbReference type="ARBA" id="ARBA00022801"/>
    </source>
</evidence>
<dbReference type="SUPFAM" id="SSF53955">
    <property type="entry name" value="Lysozyme-like"/>
    <property type="match status" value="1"/>
</dbReference>
<dbReference type="PANTHER" id="PTHR31698">
    <property type="entry name" value="LYSOZYME G FAMILY MEMBER"/>
    <property type="match status" value="1"/>
</dbReference>
<dbReference type="AlphaFoldDB" id="A0A3P9PY68"/>
<evidence type="ECO:0000256" key="2">
    <source>
        <dbReference type="ARBA" id="ARBA00008902"/>
    </source>
</evidence>
<evidence type="ECO:0000256" key="8">
    <source>
        <dbReference type="ARBA" id="ARBA00023295"/>
    </source>
</evidence>
<name>A0A3P9PY68_POERE</name>
<dbReference type="GO" id="GO:0008745">
    <property type="term" value="F:N-acetylmuramoyl-L-alanine amidase activity"/>
    <property type="evidence" value="ECO:0007669"/>
    <property type="project" value="InterPro"/>
</dbReference>
<keyword evidence="5" id="KW-0929">Antimicrobial</keyword>
<dbReference type="Ensembl" id="ENSPRET00000027008.1">
    <property type="protein sequence ID" value="ENSPREP00000026729.1"/>
    <property type="gene ID" value="ENSPREG00000017953.1"/>
</dbReference>
<keyword evidence="13" id="KW-1185">Reference proteome</keyword>
<keyword evidence="8" id="KW-0326">Glycosidase</keyword>
<reference evidence="12" key="3">
    <citation type="submission" date="2025-09" db="UniProtKB">
        <authorList>
            <consortium name="Ensembl"/>
        </authorList>
    </citation>
    <scope>IDENTIFICATION</scope>
    <source>
        <strain evidence="12">Guanapo</strain>
    </source>
</reference>
<dbReference type="InterPro" id="IPR008258">
    <property type="entry name" value="Transglycosylase_SLT_dom_1"/>
</dbReference>
<evidence type="ECO:0000256" key="9">
    <source>
        <dbReference type="ARBA" id="ARBA00031262"/>
    </source>
</evidence>
<keyword evidence="7" id="KW-0378">Hydrolase</keyword>
<evidence type="ECO:0000256" key="3">
    <source>
        <dbReference type="ARBA" id="ARBA00012732"/>
    </source>
</evidence>
<reference evidence="13" key="1">
    <citation type="submission" date="2013-11" db="EMBL/GenBank/DDBJ databases">
        <title>The genomic landscape of the Guanapo guppy.</title>
        <authorList>
            <person name="Kuenstner A."/>
            <person name="Dreyer C."/>
        </authorList>
    </citation>
    <scope>NUCLEOTIDE SEQUENCE</scope>
    <source>
        <strain evidence="13">Guanapo</strain>
    </source>
</reference>
<dbReference type="PRINTS" id="PR00749">
    <property type="entry name" value="LYSOZYMEG"/>
</dbReference>
<evidence type="ECO:0000256" key="4">
    <source>
        <dbReference type="ARBA" id="ARBA00016485"/>
    </source>
</evidence>
<feature type="signal peptide" evidence="10">
    <location>
        <begin position="1"/>
        <end position="18"/>
    </location>
</feature>
<dbReference type="SUPFAM" id="SSF55846">
    <property type="entry name" value="N-acetylmuramoyl-L-alanine amidase-like"/>
    <property type="match status" value="1"/>
</dbReference>
<comment type="similarity">
    <text evidence="2">Belongs to the glycosyl hydrolase 23 family.</text>
</comment>
<dbReference type="GeneTree" id="ENSGT00940000158718"/>
<dbReference type="GO" id="GO:0050830">
    <property type="term" value="P:defense response to Gram-positive bacterium"/>
    <property type="evidence" value="ECO:0007669"/>
    <property type="project" value="TreeGrafter"/>
</dbReference>
<accession>A0A3P9PY68</accession>
<dbReference type="EC" id="3.2.1.17" evidence="3"/>
<dbReference type="CDD" id="cd01021">
    <property type="entry name" value="GEWL"/>
    <property type="match status" value="1"/>
</dbReference>
<feature type="chain" id="PRO_5018287870" description="Lysozyme g" evidence="10">
    <location>
        <begin position="19"/>
        <end position="240"/>
    </location>
</feature>
<reference evidence="12" key="2">
    <citation type="submission" date="2025-08" db="UniProtKB">
        <authorList>
            <consortium name="Ensembl"/>
        </authorList>
    </citation>
    <scope>IDENTIFICATION</scope>
    <source>
        <strain evidence="12">Guanapo</strain>
    </source>
</reference>
<dbReference type="Pfam" id="PF01464">
    <property type="entry name" value="SLT"/>
    <property type="match status" value="1"/>
</dbReference>
<feature type="domain" description="Transglycosylase SLT" evidence="11">
    <location>
        <begin position="108"/>
        <end position="214"/>
    </location>
</feature>
<protein>
    <recommendedName>
        <fullName evidence="4">Lysozyme g</fullName>
        <ecNumber evidence="3">3.2.1.17</ecNumber>
    </recommendedName>
    <alternativeName>
        <fullName evidence="9">1,4-beta-N-acetylmuramidase</fullName>
    </alternativeName>
</protein>
<dbReference type="Bgee" id="ENSPREG00000017953">
    <property type="expression patterns" value="Expressed in head and 1 other cell type or tissue"/>
</dbReference>
<keyword evidence="6" id="KW-0081">Bacteriolytic enzyme</keyword>
<dbReference type="Proteomes" id="UP000242638">
    <property type="component" value="Unassembled WGS sequence"/>
</dbReference>
<sequence length="240" mass="26662">MISDILNYLLSIISFVVGSDGYIYEGRGWNHVGRHTRGHNALGYGVSIIGNYTAALPSRYGDITRVYATGASEKTSQQDKLGYSGVRASEKMAQMDSERMNKFRSKINRVGSQCGIDPALIAAIISRESRAGNALDDGWGDHGNAWGLMQVDIRHHSAKGDWDSEEHLRQATGILVHFIKRIQNKFPSWSREQQLKGGIAAYNMGDGNVHSYENVDAITTGKDYSNDVVARAKWYKRNGY</sequence>
<organism evidence="12 13">
    <name type="scientific">Poecilia reticulata</name>
    <name type="common">Guppy</name>
    <name type="synonym">Acanthophacelus reticulatus</name>
    <dbReference type="NCBI Taxonomy" id="8081"/>
    <lineage>
        <taxon>Eukaryota</taxon>
        <taxon>Metazoa</taxon>
        <taxon>Chordata</taxon>
        <taxon>Craniata</taxon>
        <taxon>Vertebrata</taxon>
        <taxon>Euteleostomi</taxon>
        <taxon>Actinopterygii</taxon>
        <taxon>Neopterygii</taxon>
        <taxon>Teleostei</taxon>
        <taxon>Neoteleostei</taxon>
        <taxon>Acanthomorphata</taxon>
        <taxon>Ovalentaria</taxon>
        <taxon>Atherinomorphae</taxon>
        <taxon>Cyprinodontiformes</taxon>
        <taxon>Poeciliidae</taxon>
        <taxon>Poeciliinae</taxon>
        <taxon>Poecilia</taxon>
    </lineage>
</organism>
<dbReference type="InterPro" id="IPR023346">
    <property type="entry name" value="Lysozyme-like_dom_sf"/>
</dbReference>
<dbReference type="InterPro" id="IPR036505">
    <property type="entry name" value="Amidase/PGRP_sf"/>
</dbReference>
<dbReference type="Gene3D" id="1.10.530.10">
    <property type="match status" value="1"/>
</dbReference>
<dbReference type="CDD" id="cd06583">
    <property type="entry name" value="PGRP"/>
    <property type="match status" value="1"/>
</dbReference>
<dbReference type="FunFam" id="1.10.530.10:FF:000026">
    <property type="entry name" value="Lysozyme g"/>
    <property type="match status" value="1"/>
</dbReference>
<dbReference type="InterPro" id="IPR002502">
    <property type="entry name" value="Amidase_domain"/>
</dbReference>
<dbReference type="GO" id="GO:0031640">
    <property type="term" value="P:killing of cells of another organism"/>
    <property type="evidence" value="ECO:0007669"/>
    <property type="project" value="UniProtKB-KW"/>
</dbReference>
<dbReference type="Gene3D" id="3.40.80.10">
    <property type="entry name" value="Peptidoglycan recognition protein-like"/>
    <property type="match status" value="1"/>
</dbReference>
<dbReference type="InterPro" id="IPR002152">
    <property type="entry name" value="Glyco_hydro_23"/>
</dbReference>
<evidence type="ECO:0000256" key="5">
    <source>
        <dbReference type="ARBA" id="ARBA00022529"/>
    </source>
</evidence>
<evidence type="ECO:0000256" key="6">
    <source>
        <dbReference type="ARBA" id="ARBA00022638"/>
    </source>
</evidence>
<dbReference type="PANTHER" id="PTHR31698:SF8">
    <property type="entry name" value="LYSOZYME G-RELATED"/>
    <property type="match status" value="1"/>
</dbReference>
<proteinExistence type="inferred from homology"/>
<dbReference type="GO" id="GO:0005576">
    <property type="term" value="C:extracellular region"/>
    <property type="evidence" value="ECO:0007669"/>
    <property type="project" value="TreeGrafter"/>
</dbReference>
<evidence type="ECO:0000256" key="10">
    <source>
        <dbReference type="SAM" id="SignalP"/>
    </source>
</evidence>
<evidence type="ECO:0000313" key="12">
    <source>
        <dbReference type="Ensembl" id="ENSPREP00000026729.1"/>
    </source>
</evidence>
<evidence type="ECO:0000259" key="11">
    <source>
        <dbReference type="Pfam" id="PF01464"/>
    </source>
</evidence>